<evidence type="ECO:0000256" key="4">
    <source>
        <dbReference type="ARBA" id="ARBA00022655"/>
    </source>
</evidence>
<evidence type="ECO:0000256" key="5">
    <source>
        <dbReference type="ARBA" id="ARBA00023002"/>
    </source>
</evidence>
<reference evidence="10 11" key="1">
    <citation type="submission" date="2017-11" db="EMBL/GenBank/DDBJ databases">
        <title>Draft Genome Sequence of Methylobacter psychrotolerans Sph1T, an Obligate Methanotroph from Low-Temperature Environments.</title>
        <authorList>
            <person name="Oshkin I.Y."/>
            <person name="Miroshnikov K."/>
            <person name="Belova S.E."/>
            <person name="Korzhenkov A."/>
            <person name="Toshchakov S.V."/>
            <person name="Dedysh S.N."/>
        </authorList>
    </citation>
    <scope>NUCLEOTIDE SEQUENCE [LARGE SCALE GENOMIC DNA]</scope>
    <source>
        <strain evidence="10 11">Sph1</strain>
    </source>
</reference>
<comment type="caution">
    <text evidence="10">The sequence shown here is derived from an EMBL/GenBank/DDBJ whole genome shotgun (WGS) entry which is preliminary data.</text>
</comment>
<dbReference type="SUPFAM" id="SSF48179">
    <property type="entry name" value="6-phosphogluconate dehydrogenase C-terminal domain-like"/>
    <property type="match status" value="1"/>
</dbReference>
<feature type="domain" description="Ketopantoate reductase C-terminal" evidence="9">
    <location>
        <begin position="188"/>
        <end position="306"/>
    </location>
</feature>
<dbReference type="FunFam" id="1.10.1040.10:FF:000017">
    <property type="entry name" value="2-dehydropantoate 2-reductase"/>
    <property type="match status" value="1"/>
</dbReference>
<dbReference type="InterPro" id="IPR013332">
    <property type="entry name" value="KPR_N"/>
</dbReference>
<dbReference type="InterPro" id="IPR008927">
    <property type="entry name" value="6-PGluconate_DH-like_C_sf"/>
</dbReference>
<feature type="domain" description="Ketopantoate reductase N-terminal" evidence="8">
    <location>
        <begin position="3"/>
        <end position="155"/>
    </location>
</feature>
<dbReference type="Pfam" id="PF02558">
    <property type="entry name" value="ApbA"/>
    <property type="match status" value="1"/>
</dbReference>
<dbReference type="GO" id="GO:0005737">
    <property type="term" value="C:cytoplasm"/>
    <property type="evidence" value="ECO:0007669"/>
    <property type="project" value="TreeGrafter"/>
</dbReference>
<name>A0A2S5CFY2_9GAMM</name>
<comment type="catalytic activity">
    <reaction evidence="7">
        <text>(R)-pantoate + NADP(+) = 2-dehydropantoate + NADPH + H(+)</text>
        <dbReference type="Rhea" id="RHEA:16233"/>
        <dbReference type="ChEBI" id="CHEBI:11561"/>
        <dbReference type="ChEBI" id="CHEBI:15378"/>
        <dbReference type="ChEBI" id="CHEBI:15980"/>
        <dbReference type="ChEBI" id="CHEBI:57783"/>
        <dbReference type="ChEBI" id="CHEBI:58349"/>
        <dbReference type="EC" id="1.1.1.169"/>
    </reaction>
</comment>
<dbReference type="Gene3D" id="1.10.1040.10">
    <property type="entry name" value="N-(1-d-carboxylethyl)-l-norvaline Dehydrogenase, domain 2"/>
    <property type="match status" value="1"/>
</dbReference>
<evidence type="ECO:0000259" key="9">
    <source>
        <dbReference type="Pfam" id="PF08546"/>
    </source>
</evidence>
<evidence type="ECO:0000256" key="7">
    <source>
        <dbReference type="ARBA" id="ARBA00048793"/>
    </source>
</evidence>
<dbReference type="InterPro" id="IPR013752">
    <property type="entry name" value="KPA_reductase"/>
</dbReference>
<dbReference type="EC" id="1.1.1.169" evidence="2"/>
<dbReference type="EMBL" id="PGFZ01000027">
    <property type="protein sequence ID" value="POZ49711.1"/>
    <property type="molecule type" value="Genomic_DNA"/>
</dbReference>
<dbReference type="Gene3D" id="3.40.50.720">
    <property type="entry name" value="NAD(P)-binding Rossmann-like Domain"/>
    <property type="match status" value="1"/>
</dbReference>
<keyword evidence="5" id="KW-0560">Oxidoreductase</keyword>
<dbReference type="SUPFAM" id="SSF51735">
    <property type="entry name" value="NAD(P)-binding Rossmann-fold domains"/>
    <property type="match status" value="1"/>
</dbReference>
<evidence type="ECO:0000259" key="8">
    <source>
        <dbReference type="Pfam" id="PF02558"/>
    </source>
</evidence>
<evidence type="ECO:0000313" key="11">
    <source>
        <dbReference type="Proteomes" id="UP000237423"/>
    </source>
</evidence>
<evidence type="ECO:0000256" key="1">
    <source>
        <dbReference type="ARBA" id="ARBA00004994"/>
    </source>
</evidence>
<proteinExistence type="predicted"/>
<accession>A0A2S5CFY2</accession>
<dbReference type="InterPro" id="IPR013328">
    <property type="entry name" value="6PGD_dom2"/>
</dbReference>
<evidence type="ECO:0000256" key="2">
    <source>
        <dbReference type="ARBA" id="ARBA00013014"/>
    </source>
</evidence>
<dbReference type="Proteomes" id="UP000237423">
    <property type="component" value="Unassembled WGS sequence"/>
</dbReference>
<dbReference type="GO" id="GO:0015940">
    <property type="term" value="P:pantothenate biosynthetic process"/>
    <property type="evidence" value="ECO:0007669"/>
    <property type="project" value="UniProtKB-UniPathway"/>
</dbReference>
<keyword evidence="4" id="KW-0566">Pantothenate biosynthesis</keyword>
<dbReference type="RefSeq" id="WP_103975900.1">
    <property type="nucleotide sequence ID" value="NZ_PGFZ01000027.1"/>
</dbReference>
<dbReference type="PANTHER" id="PTHR21708">
    <property type="entry name" value="PROBABLE 2-DEHYDROPANTOATE 2-REDUCTASE"/>
    <property type="match status" value="1"/>
</dbReference>
<dbReference type="InterPro" id="IPR051402">
    <property type="entry name" value="KPR-Related"/>
</dbReference>
<comment type="pathway">
    <text evidence="1">Cofactor biosynthesis; (R)-pantothenate biosynthesis; (R)-pantoate from 3-methyl-2-oxobutanoate: step 2/2.</text>
</comment>
<organism evidence="10 11">
    <name type="scientific">Methylovulum psychrotolerans</name>
    <dbReference type="NCBI Taxonomy" id="1704499"/>
    <lineage>
        <taxon>Bacteria</taxon>
        <taxon>Pseudomonadati</taxon>
        <taxon>Pseudomonadota</taxon>
        <taxon>Gammaproteobacteria</taxon>
        <taxon>Methylococcales</taxon>
        <taxon>Methylococcaceae</taxon>
        <taxon>Methylovulum</taxon>
    </lineage>
</organism>
<dbReference type="InterPro" id="IPR036291">
    <property type="entry name" value="NAD(P)-bd_dom_sf"/>
</dbReference>
<gene>
    <name evidence="10" type="ORF">AADEFJLK_04511</name>
</gene>
<evidence type="ECO:0000256" key="3">
    <source>
        <dbReference type="ARBA" id="ARBA00019465"/>
    </source>
</evidence>
<evidence type="ECO:0000256" key="6">
    <source>
        <dbReference type="ARBA" id="ARBA00032024"/>
    </source>
</evidence>
<dbReference type="Pfam" id="PF08546">
    <property type="entry name" value="ApbA_C"/>
    <property type="match status" value="1"/>
</dbReference>
<dbReference type="GO" id="GO:0008677">
    <property type="term" value="F:2-dehydropantoate 2-reductase activity"/>
    <property type="evidence" value="ECO:0007669"/>
    <property type="project" value="UniProtKB-EC"/>
</dbReference>
<dbReference type="AlphaFoldDB" id="A0A2S5CFY2"/>
<protein>
    <recommendedName>
        <fullName evidence="3">2-dehydropantoate 2-reductase</fullName>
        <ecNumber evidence="2">1.1.1.169</ecNumber>
    </recommendedName>
    <alternativeName>
        <fullName evidence="6">Ketopantoate reductase</fullName>
    </alternativeName>
</protein>
<dbReference type="UniPathway" id="UPA00028">
    <property type="reaction ID" value="UER00004"/>
</dbReference>
<evidence type="ECO:0000313" key="10">
    <source>
        <dbReference type="EMBL" id="POZ49711.1"/>
    </source>
</evidence>
<dbReference type="PANTHER" id="PTHR21708:SF26">
    <property type="entry name" value="2-DEHYDROPANTOATE 2-REDUCTASE"/>
    <property type="match status" value="1"/>
</dbReference>
<sequence>MKIGIIGLGAVGSFIAYILGQSGIELLTVTRADTIANHNIDCVSLYNSKINGFVQIHNAAKHELANCDLIIIAVKANGLSWAAHVLEQAQISTSIPLVYAVNGLPWWLKKQLGIITEDVDLFAPMNNHCWCGFINYINTSKNSNTVIHHSGQSITVQNSLESYFNQFSISLVEVFKRFNLSVVKVENLDSLLWQKLSGNAVISTICALNNVNTEQLLSSKIFVQIISQCIYEMNTIGICCGFQIISTPDEVIANIAKMHSFKPSMLIDVLSQRVTEIDELLGIPLRLADKHQLKVPALSGLYHAAQQSLAGDV</sequence>